<dbReference type="OrthoDB" id="9799095at2"/>
<keyword evidence="1" id="KW-0812">Transmembrane</keyword>
<reference evidence="3" key="1">
    <citation type="submission" date="2017-07" db="EMBL/GenBank/DDBJ databases">
        <authorList>
            <person name="Varghese N."/>
            <person name="Submissions S."/>
        </authorList>
    </citation>
    <scope>NUCLEOTIDE SEQUENCE [LARGE SCALE GENOMIC DNA]</scope>
    <source>
        <strain evidence="3">NLAE-zl-C134</strain>
    </source>
</reference>
<feature type="transmembrane region" description="Helical" evidence="1">
    <location>
        <begin position="34"/>
        <end position="52"/>
    </location>
</feature>
<keyword evidence="1" id="KW-1133">Transmembrane helix</keyword>
<feature type="transmembrane region" description="Helical" evidence="1">
    <location>
        <begin position="130"/>
        <end position="156"/>
    </location>
</feature>
<proteinExistence type="predicted"/>
<dbReference type="AlphaFoldDB" id="A0A316A4C9"/>
<dbReference type="Gene3D" id="1.10.1760.20">
    <property type="match status" value="1"/>
</dbReference>
<protein>
    <submittedName>
        <fullName evidence="2">Heptaprenyl diphosphate synthase</fullName>
    </submittedName>
</protein>
<dbReference type="EMBL" id="UHJJ01000001">
    <property type="protein sequence ID" value="SUQ12650.1"/>
    <property type="molecule type" value="Genomic_DNA"/>
</dbReference>
<accession>A0A316A4C9</accession>
<evidence type="ECO:0000313" key="2">
    <source>
        <dbReference type="EMBL" id="SUQ12650.1"/>
    </source>
</evidence>
<sequence>MKTRNVATYGMLIALAFILSYIESIIPVPVPVPGIKLGLANLVVVTALFLMGPKQAFVLSMVRIVLVGLTFGNFSTMLFSFGGGLLSWLLMAAAKKWKKFSITGVSILGGIGHNTGQILVAMWVVNNSVIVYYLPFLIISGLVTGAAIGIVGALIINNIKKIDFTKN</sequence>
<dbReference type="RefSeq" id="WP_109708654.1">
    <property type="nucleotide sequence ID" value="NZ_QGDS01000001.1"/>
</dbReference>
<dbReference type="InterPro" id="IPR010898">
    <property type="entry name" value="Hpre_diP_synth_I"/>
</dbReference>
<feature type="transmembrane region" description="Helical" evidence="1">
    <location>
        <begin position="64"/>
        <end position="90"/>
    </location>
</feature>
<feature type="transmembrane region" description="Helical" evidence="1">
    <location>
        <begin position="6"/>
        <end position="22"/>
    </location>
</feature>
<keyword evidence="3" id="KW-1185">Reference proteome</keyword>
<evidence type="ECO:0000313" key="3">
    <source>
        <dbReference type="Proteomes" id="UP000254051"/>
    </source>
</evidence>
<feature type="transmembrane region" description="Helical" evidence="1">
    <location>
        <begin position="102"/>
        <end position="124"/>
    </location>
</feature>
<keyword evidence="1" id="KW-0472">Membrane</keyword>
<dbReference type="Pfam" id="PF07456">
    <property type="entry name" value="Hpre_diP_synt_I"/>
    <property type="match status" value="1"/>
</dbReference>
<dbReference type="PIRSF" id="PIRSF027391">
    <property type="entry name" value="Hpre_diP_synt_I"/>
    <property type="match status" value="1"/>
</dbReference>
<dbReference type="InterPro" id="IPR014535">
    <property type="entry name" value="Hpre_diP_synt_I"/>
</dbReference>
<name>A0A316A4C9_9FIRM</name>
<dbReference type="Proteomes" id="UP000254051">
    <property type="component" value="Unassembled WGS sequence"/>
</dbReference>
<evidence type="ECO:0000256" key="1">
    <source>
        <dbReference type="SAM" id="Phobius"/>
    </source>
</evidence>
<gene>
    <name evidence="2" type="ORF">SAMN05216529_101547</name>
</gene>
<organism evidence="2 3">
    <name type="scientific">Faecalicatena contorta</name>
    <dbReference type="NCBI Taxonomy" id="39482"/>
    <lineage>
        <taxon>Bacteria</taxon>
        <taxon>Bacillati</taxon>
        <taxon>Bacillota</taxon>
        <taxon>Clostridia</taxon>
        <taxon>Lachnospirales</taxon>
        <taxon>Lachnospiraceae</taxon>
        <taxon>Faecalicatena</taxon>
    </lineage>
</organism>